<keyword evidence="3 5" id="KW-1133">Transmembrane helix</keyword>
<dbReference type="Gene3D" id="1.20.1280.290">
    <property type="match status" value="1"/>
</dbReference>
<comment type="subcellular location">
    <subcellularLocation>
        <location evidence="1">Membrane</location>
        <topology evidence="1">Multi-pass membrane protein</topology>
    </subcellularLocation>
</comment>
<keyword evidence="7" id="KW-1185">Reference proteome</keyword>
<evidence type="ECO:0000313" key="7">
    <source>
        <dbReference type="Proteomes" id="UP001341259"/>
    </source>
</evidence>
<dbReference type="RefSeq" id="WP_328347699.1">
    <property type="nucleotide sequence ID" value="NZ_CP107906.1"/>
</dbReference>
<organism evidence="6 7">
    <name type="scientific">Streptomyces violaceus</name>
    <name type="common">Streptomyces venezuelae</name>
    <dbReference type="NCBI Taxonomy" id="1936"/>
    <lineage>
        <taxon>Bacteria</taxon>
        <taxon>Bacillati</taxon>
        <taxon>Actinomycetota</taxon>
        <taxon>Actinomycetes</taxon>
        <taxon>Kitasatosporales</taxon>
        <taxon>Streptomycetaceae</taxon>
        <taxon>Streptomyces</taxon>
    </lineage>
</organism>
<dbReference type="InterPro" id="IPR006603">
    <property type="entry name" value="PQ-loop_rpt"/>
</dbReference>
<proteinExistence type="predicted"/>
<feature type="transmembrane region" description="Helical" evidence="5">
    <location>
        <begin position="57"/>
        <end position="80"/>
    </location>
</feature>
<sequence>MIVLGLIAGALTTGCWLPQLFKSWRTRSTADFSWLYLAVFGTGITLWMIYGAMKRDLAITVTNTLTLTLTLAVVGLKFWLDFLRPRAMARAEILAGRSSRLSAEPIDVRVVTDGTTNVVGPEV</sequence>
<evidence type="ECO:0000256" key="4">
    <source>
        <dbReference type="ARBA" id="ARBA00023136"/>
    </source>
</evidence>
<name>A0ABZ1P6D0_STRVL</name>
<dbReference type="Pfam" id="PF04193">
    <property type="entry name" value="PQ-loop"/>
    <property type="match status" value="1"/>
</dbReference>
<reference evidence="6 7" key="1">
    <citation type="submission" date="2022-10" db="EMBL/GenBank/DDBJ databases">
        <title>The complete genomes of actinobacterial strains from the NBC collection.</title>
        <authorList>
            <person name="Joergensen T.S."/>
            <person name="Alvarez Arevalo M."/>
            <person name="Sterndorff E.B."/>
            <person name="Faurdal D."/>
            <person name="Vuksanovic O."/>
            <person name="Mourched A.-S."/>
            <person name="Charusanti P."/>
            <person name="Shaw S."/>
            <person name="Blin K."/>
            <person name="Weber T."/>
        </authorList>
    </citation>
    <scope>NUCLEOTIDE SEQUENCE [LARGE SCALE GENOMIC DNA]</scope>
    <source>
        <strain evidence="6 7">NBC_00456</strain>
    </source>
</reference>
<accession>A0ABZ1P6D0</accession>
<gene>
    <name evidence="6" type="ORF">OHB29_42970</name>
</gene>
<evidence type="ECO:0000313" key="6">
    <source>
        <dbReference type="EMBL" id="WUG99169.1"/>
    </source>
</evidence>
<evidence type="ECO:0000256" key="1">
    <source>
        <dbReference type="ARBA" id="ARBA00004141"/>
    </source>
</evidence>
<keyword evidence="4 5" id="KW-0472">Membrane</keyword>
<protein>
    <submittedName>
        <fullName evidence="6">SemiSWEET family transporter</fullName>
    </submittedName>
</protein>
<keyword evidence="2 5" id="KW-0812">Transmembrane</keyword>
<dbReference type="Proteomes" id="UP001341259">
    <property type="component" value="Chromosome"/>
</dbReference>
<evidence type="ECO:0000256" key="5">
    <source>
        <dbReference type="SAM" id="Phobius"/>
    </source>
</evidence>
<feature type="transmembrane region" description="Helical" evidence="5">
    <location>
        <begin position="33"/>
        <end position="50"/>
    </location>
</feature>
<dbReference type="EMBL" id="CP107906">
    <property type="protein sequence ID" value="WUG99169.1"/>
    <property type="molecule type" value="Genomic_DNA"/>
</dbReference>
<evidence type="ECO:0000256" key="3">
    <source>
        <dbReference type="ARBA" id="ARBA00022989"/>
    </source>
</evidence>
<evidence type="ECO:0000256" key="2">
    <source>
        <dbReference type="ARBA" id="ARBA00022692"/>
    </source>
</evidence>